<protein>
    <submittedName>
        <fullName evidence="1">Uncharacterized protein</fullName>
    </submittedName>
</protein>
<dbReference type="EMBL" id="AVGG01000007">
    <property type="protein sequence ID" value="ESU28509.1"/>
    <property type="molecule type" value="Genomic_DNA"/>
</dbReference>
<accession>V6SPW9</accession>
<dbReference type="AlphaFoldDB" id="V6SPW9"/>
<comment type="caution">
    <text evidence="1">The sequence shown here is derived from an EMBL/GenBank/DDBJ whole genome shotgun (WGS) entry which is preliminary data.</text>
</comment>
<evidence type="ECO:0000313" key="1">
    <source>
        <dbReference type="EMBL" id="ESU28509.1"/>
    </source>
</evidence>
<proteinExistence type="predicted"/>
<dbReference type="Proteomes" id="UP000018004">
    <property type="component" value="Unassembled WGS sequence"/>
</dbReference>
<reference evidence="1 2" key="1">
    <citation type="submission" date="2013-08" db="EMBL/GenBank/DDBJ databases">
        <title>Flavobacterium limnosediminis JC2902 genome sequencing.</title>
        <authorList>
            <person name="Lee K."/>
            <person name="Yi H."/>
            <person name="Park S."/>
            <person name="Chun J."/>
        </authorList>
    </citation>
    <scope>NUCLEOTIDE SEQUENCE [LARGE SCALE GENOMIC DNA]</scope>
    <source>
        <strain evidence="1 2">JC2902</strain>
    </source>
</reference>
<gene>
    <name evidence="1" type="ORF">FLJC2902T_18780</name>
</gene>
<sequence length="70" mass="8044">MEVDVQFELPHLPPHPFSELFFLSQQDFFSDLVSVFFLSQQDFSVFGLSLLHAKTSLGIKKMPNTKIKTI</sequence>
<keyword evidence="2" id="KW-1185">Reference proteome</keyword>
<evidence type="ECO:0000313" key="2">
    <source>
        <dbReference type="Proteomes" id="UP000018004"/>
    </source>
</evidence>
<name>V6SPW9_9FLAO</name>
<organism evidence="1 2">
    <name type="scientific">Flavobacterium limnosediminis JC2902</name>
    <dbReference type="NCBI Taxonomy" id="1341181"/>
    <lineage>
        <taxon>Bacteria</taxon>
        <taxon>Pseudomonadati</taxon>
        <taxon>Bacteroidota</taxon>
        <taxon>Flavobacteriia</taxon>
        <taxon>Flavobacteriales</taxon>
        <taxon>Flavobacteriaceae</taxon>
        <taxon>Flavobacterium</taxon>
    </lineage>
</organism>